<dbReference type="Proteomes" id="UP000028059">
    <property type="component" value="Unassembled WGS sequence"/>
</dbReference>
<keyword evidence="1" id="KW-1133">Transmembrane helix</keyword>
<evidence type="ECO:0000313" key="3">
    <source>
        <dbReference type="Proteomes" id="UP000028059"/>
    </source>
</evidence>
<reference evidence="2 3" key="1">
    <citation type="submission" date="2014-06" db="EMBL/GenBank/DDBJ databases">
        <authorList>
            <person name="Ngugi D.K."/>
            <person name="Blom J."/>
            <person name="Alam I."/>
            <person name="Rashid M."/>
            <person name="Ba Alawi W."/>
            <person name="Zhang G."/>
            <person name="Hikmawan T."/>
            <person name="Guan Y."/>
            <person name="Antunes A."/>
            <person name="Siam R."/>
            <person name="ElDorry H."/>
            <person name="Bajic V."/>
            <person name="Stingl U."/>
        </authorList>
    </citation>
    <scope>NUCLEOTIDE SEQUENCE [LARGE SCALE GENOMIC DNA]</scope>
    <source>
        <strain evidence="2">SCGC AAA799-N04</strain>
    </source>
</reference>
<organism evidence="2 3">
    <name type="scientific">Marine Group I thaumarchaeote SCGC AAA799-N04</name>
    <dbReference type="NCBI Taxonomy" id="1502293"/>
    <lineage>
        <taxon>Archaea</taxon>
        <taxon>Nitrososphaerota</taxon>
        <taxon>Marine Group I</taxon>
    </lineage>
</organism>
<proteinExistence type="predicted"/>
<accession>A0A081RN32</accession>
<dbReference type="AlphaFoldDB" id="A0A081RN32"/>
<keyword evidence="3" id="KW-1185">Reference proteome</keyword>
<feature type="transmembrane region" description="Helical" evidence="1">
    <location>
        <begin position="40"/>
        <end position="61"/>
    </location>
</feature>
<evidence type="ECO:0000313" key="2">
    <source>
        <dbReference type="EMBL" id="KEQ56605.1"/>
    </source>
</evidence>
<evidence type="ECO:0000256" key="1">
    <source>
        <dbReference type="SAM" id="Phobius"/>
    </source>
</evidence>
<keyword evidence="1" id="KW-0812">Transmembrane</keyword>
<dbReference type="PATRIC" id="fig|1502293.3.peg.862"/>
<protein>
    <submittedName>
        <fullName evidence="2">Uncharacterized protein</fullName>
    </submittedName>
</protein>
<sequence length="76" mass="8142">MKAGIPMILVGGGMFLAGLIMFYSIELGQTEPTLRLIKNVGTFVGLSGIGVGVAGILLYLINRNQPSVQENFESRE</sequence>
<comment type="caution">
    <text evidence="2">The sequence shown here is derived from an EMBL/GenBank/DDBJ whole genome shotgun (WGS) entry which is preliminary data.</text>
</comment>
<gene>
    <name evidence="2" type="ORF">AAA799N04_00934</name>
</gene>
<feature type="transmembrane region" description="Helical" evidence="1">
    <location>
        <begin position="7"/>
        <end position="25"/>
    </location>
</feature>
<keyword evidence="1" id="KW-0472">Membrane</keyword>
<name>A0A081RN32_9ARCH</name>
<dbReference type="EMBL" id="JOKN01000014">
    <property type="protein sequence ID" value="KEQ56605.1"/>
    <property type="molecule type" value="Genomic_DNA"/>
</dbReference>